<feature type="domain" description="IcmF-related" evidence="3">
    <location>
        <begin position="503"/>
        <end position="801"/>
    </location>
</feature>
<feature type="transmembrane region" description="Helical" evidence="1">
    <location>
        <begin position="7"/>
        <end position="33"/>
    </location>
</feature>
<sequence>MGRLKAVFGFLISRLFWTLIGIVLLCALIWIYGPLIRLGEAAPLAGELARIVTIGLIVIFWLVSQLLRQIRAARANRVFVTELAQPKDAPPPVPGAENLAEMGEKFQAILERMKRSRLGGRKFLRDMPWYVIIGPPGTGKTTALRQSGLNFPIELGDDLRGMGGTRNCDWFFTEDAVLIDTAGRYTEQASDPATDAAEWRGFLDLLKRHRGRRALNGVIVTLSVLELTGDEAALRAHGREIRKRLAELYDRLQMRLPVYLMITKADLIPGFEPFFADLSTRGREQVWGATLGTEARVDGVSVAREMTALVAEIEKRVVPRIAEDRPLATRGEVFRFPAQIEALTGPMKALIDTVFGESRYEDSAWLRGFYLTSATQEGSPVDLLVGSLAARFGLLATRPEPRAHRETRSYFLHDMMARLIFPEAGLGTFDPRAEERRAWIFRGTLAGAGLVTVLAAALFLFSFLRYSGGIADQERQLTLLQSRLANVAARQAPTEPLDLELALDAVDEVADAETRVPRGVLTALGPSAAAEIDRAQRIAYERALRNVLEPRMVALLEATMWKKVRDPDYTLGALKVYQMMTGLAPYNTEFARAWWQQALPAEAPLDPFPTNIARTYQLDALDRMAGEEDRIAPDPALISAALESVCTIPLATRAYRALMEAPEVAGLPDWIPAEHAGPNGARVFTRLSERTLRIGLPGAFTYRGFHEAVLPLVPEAAAQAALDRAVFAGGCPESAGASVATLEGDILKLYYEDFIATWDEVLRDLRLAPITDLAVARNNLRDLSSADSALRRLLRAIVAETYLTRPPEPGAAMPAGAMRVAEKTLGKVGRLASKTVKTVSEIAALAPDAPPPGTPVADHFTPIRGTIEELAGQPPSLDPAIAALSALSNELQTVAASPDPEAALLARGGLPQLTGAIANEAAILPDPVDDWIAGIAGDAIAVTRDAVLAQLNARWRADVLSFCRAATAGRYPFDSASRIDVNIADFARLFGPGGLIDSFTTTHLAAYVDSTARPWRWRADFGLTDDRLVPFERARAIRDGLFPGGAGPVIAFSLEPKDLSANASRVTLNVDGQVLAYFNAAARPMPMTWPGPDGTNLVSLSFTPVDGSSEVITSETGAWAFLRLLRSNSLQPTELPELFRLTLGRGGFSARFDLRAGSVDNPFDLGLFGGFSCPDGF</sequence>
<evidence type="ECO:0000259" key="5">
    <source>
        <dbReference type="Pfam" id="PF21070"/>
    </source>
</evidence>
<evidence type="ECO:0000313" key="7">
    <source>
        <dbReference type="Proteomes" id="UP000295277"/>
    </source>
</evidence>
<dbReference type="InterPro" id="IPR009612">
    <property type="entry name" value="IcmF-rel"/>
</dbReference>
<dbReference type="InterPro" id="IPR053156">
    <property type="entry name" value="T6SS_TssM-like"/>
</dbReference>
<reference evidence="6 7" key="1">
    <citation type="submission" date="2019-03" db="EMBL/GenBank/DDBJ databases">
        <title>Genomic Encyclopedia of Type Strains, Phase IV (KMG-IV): sequencing the most valuable type-strain genomes for metagenomic binning, comparative biology and taxonomic classification.</title>
        <authorList>
            <person name="Goeker M."/>
        </authorList>
    </citation>
    <scope>NUCLEOTIDE SEQUENCE [LARGE SCALE GENOMIC DNA]</scope>
    <source>
        <strain evidence="6 7">DSM 21153</strain>
    </source>
</reference>
<dbReference type="InterPro" id="IPR048677">
    <property type="entry name" value="TssM1_hel"/>
</dbReference>
<feature type="transmembrane region" description="Helical" evidence="1">
    <location>
        <begin position="439"/>
        <end position="464"/>
    </location>
</feature>
<accession>A0A4R1YYZ5</accession>
<dbReference type="PANTHER" id="PTHR36153:SF1">
    <property type="entry name" value="TYPE VI SECRETION SYSTEM COMPONENT TSSM1"/>
    <property type="match status" value="1"/>
</dbReference>
<dbReference type="Pfam" id="PF06761">
    <property type="entry name" value="IcmF-related"/>
    <property type="match status" value="1"/>
</dbReference>
<protein>
    <submittedName>
        <fullName evidence="6">Type VI secretion system protein ImpL</fullName>
    </submittedName>
</protein>
<feature type="domain" description="Type VI secretion system component TssM1 helical" evidence="5">
    <location>
        <begin position="950"/>
        <end position="1015"/>
    </location>
</feature>
<name>A0A4R1YYZ5_9RHOB</name>
<evidence type="ECO:0000259" key="4">
    <source>
        <dbReference type="Pfam" id="PF14331"/>
    </source>
</evidence>
<dbReference type="SUPFAM" id="SSF52540">
    <property type="entry name" value="P-loop containing nucleoside triphosphate hydrolases"/>
    <property type="match status" value="1"/>
</dbReference>
<dbReference type="NCBIfam" id="TIGR03348">
    <property type="entry name" value="VI_IcmF"/>
    <property type="match status" value="1"/>
</dbReference>
<organism evidence="6 7">
    <name type="scientific">Rhodovulum steppense</name>
    <dbReference type="NCBI Taxonomy" id="540251"/>
    <lineage>
        <taxon>Bacteria</taxon>
        <taxon>Pseudomonadati</taxon>
        <taxon>Pseudomonadota</taxon>
        <taxon>Alphaproteobacteria</taxon>
        <taxon>Rhodobacterales</taxon>
        <taxon>Paracoccaceae</taxon>
        <taxon>Rhodovulum</taxon>
    </lineage>
</organism>
<feature type="domain" description="Type VI secretion system component TssM1 N-terminal" evidence="4">
    <location>
        <begin position="194"/>
        <end position="447"/>
    </location>
</feature>
<dbReference type="InterPro" id="IPR027417">
    <property type="entry name" value="P-loop_NTPase"/>
</dbReference>
<dbReference type="CDD" id="cd00882">
    <property type="entry name" value="Ras_like_GTPase"/>
    <property type="match status" value="1"/>
</dbReference>
<gene>
    <name evidence="6" type="ORF">EV216_1047</name>
</gene>
<dbReference type="AlphaFoldDB" id="A0A4R1YYZ5"/>
<dbReference type="EMBL" id="SLVM01000004">
    <property type="protein sequence ID" value="TCM86458.1"/>
    <property type="molecule type" value="Genomic_DNA"/>
</dbReference>
<feature type="transmembrane region" description="Helical" evidence="1">
    <location>
        <begin position="48"/>
        <end position="67"/>
    </location>
</feature>
<dbReference type="InterPro" id="IPR010623">
    <property type="entry name" value="IcmF_C"/>
</dbReference>
<dbReference type="InterPro" id="IPR017731">
    <property type="entry name" value="TssM1-like"/>
</dbReference>
<dbReference type="PANTHER" id="PTHR36153">
    <property type="entry name" value="INNER MEMBRANE PROTEIN-RELATED"/>
    <property type="match status" value="1"/>
</dbReference>
<dbReference type="Proteomes" id="UP000295277">
    <property type="component" value="Unassembled WGS sequence"/>
</dbReference>
<dbReference type="Pfam" id="PF21070">
    <property type="entry name" value="IcmF_helical"/>
    <property type="match status" value="1"/>
</dbReference>
<dbReference type="Pfam" id="PF14331">
    <property type="entry name" value="IcmF-related_N"/>
    <property type="match status" value="1"/>
</dbReference>
<evidence type="ECO:0000259" key="2">
    <source>
        <dbReference type="Pfam" id="PF06744"/>
    </source>
</evidence>
<dbReference type="Pfam" id="PF06744">
    <property type="entry name" value="IcmF_C"/>
    <property type="match status" value="1"/>
</dbReference>
<dbReference type="InterPro" id="IPR025743">
    <property type="entry name" value="TssM1_N"/>
</dbReference>
<feature type="domain" description="Type VI secretion system IcmF C-terminal" evidence="2">
    <location>
        <begin position="1052"/>
        <end position="1158"/>
    </location>
</feature>
<keyword evidence="7" id="KW-1185">Reference proteome</keyword>
<keyword evidence="1" id="KW-0472">Membrane</keyword>
<dbReference type="OrthoDB" id="9758229at2"/>
<comment type="caution">
    <text evidence="6">The sequence shown here is derived from an EMBL/GenBank/DDBJ whole genome shotgun (WGS) entry which is preliminary data.</text>
</comment>
<proteinExistence type="predicted"/>
<evidence type="ECO:0000259" key="3">
    <source>
        <dbReference type="Pfam" id="PF06761"/>
    </source>
</evidence>
<evidence type="ECO:0000256" key="1">
    <source>
        <dbReference type="SAM" id="Phobius"/>
    </source>
</evidence>
<keyword evidence="1" id="KW-0812">Transmembrane</keyword>
<dbReference type="RefSeq" id="WP_132693669.1">
    <property type="nucleotide sequence ID" value="NZ_SLVM01000004.1"/>
</dbReference>
<evidence type="ECO:0000313" key="6">
    <source>
        <dbReference type="EMBL" id="TCM86458.1"/>
    </source>
</evidence>
<keyword evidence="1" id="KW-1133">Transmembrane helix</keyword>